<dbReference type="GO" id="GO:0043332">
    <property type="term" value="C:mating projection tip"/>
    <property type="evidence" value="ECO:0007669"/>
    <property type="project" value="TreeGrafter"/>
</dbReference>
<feature type="region of interest" description="Disordered" evidence="4">
    <location>
        <begin position="325"/>
        <end position="746"/>
    </location>
</feature>
<dbReference type="PANTHER" id="PTHR37271">
    <property type="entry name" value="KARYOGAMY PROTEIN KAR9"/>
    <property type="match status" value="1"/>
</dbReference>
<dbReference type="OrthoDB" id="2526893at2759"/>
<feature type="compositionally biased region" description="Low complexity" evidence="4">
    <location>
        <begin position="43"/>
        <end position="58"/>
    </location>
</feature>
<sequence>MSIGSTTAPSFAILQDEETAASTPPSSLLSGSPRSRDIKGSETAESTTTSVESATTSAKGWLPDSPRTSEQVVLAISGRVTDLLMAIQEISTVIFEIQEMRHTTTSSEGHDAEVGGPTPGKAVDDMLARLETKLQDVNADFTAVETQVRGVLDALVDDPRGEMEFLRQKWTDAVNDWDGVQADAEQLAEELKEDKWLVVFRTVSSQAEDMQQSLEKALSQCELFVEDAKAHIDHRNNETSLSDAKRQHLLATCRNLAKSLEAKVKYYSPACVRVLNILGKGIADRSTKNGEVMRRYGEMKTRWKSVQERIDMVAQDLDAVEQALNAPDSSQRTRRSVAGLAATLTPPRATTSWDGRLTTGSRPSLGPVSPPSRPLGPQTPNRGGRLQQSTSSPTLATLDSLTVPDQDEGRINGPRPTPPRPPKSTKRLASDSFAQSSHDSHTPLVAVTPRPVSHRRSISALSASVGQTPRSLAPSREARRQSLRPISPMPPAASLADRPPWNASLKPPTTDSSTPSATPARNRSGRTSAIGTGRASSRMSLGSSMGPSVRAASPAFSDASSVVTRERPGTPSRIPRPSSSGRRRSSVFGNEHPLDFDRPVSPPGTIQRPPSSARYSLSRSVGPGSMASPSKTRTSSARTPSRPISPALSAASSGHRRGTTPEPSLMAQAQRIAGPRSSSIASRPPPVPRMPSSYRQSTTTEAGLMSPSRLRTPRPPSAAGSYGLDRSMTPLPGHPAPQEYRPNPHDPLDCAVADIANSMPVLLDVVRVEPPLSRAQAAQLELFQARYSFGHPSRHLSDSRKAVMCKLVDRVGARAKKGEKKVLARIGGGWQELEVYMLSLIANNC</sequence>
<evidence type="ECO:0000313" key="7">
    <source>
        <dbReference type="Proteomes" id="UP000777482"/>
    </source>
</evidence>
<reference evidence="6 7" key="1">
    <citation type="submission" date="2020-11" db="EMBL/GenBank/DDBJ databases">
        <title>Kefir isolates.</title>
        <authorList>
            <person name="Marcisauskas S."/>
            <person name="Kim Y."/>
            <person name="Blasche S."/>
        </authorList>
    </citation>
    <scope>NUCLEOTIDE SEQUENCE [LARGE SCALE GENOMIC DNA]</scope>
    <source>
        <strain evidence="6 7">KR</strain>
    </source>
</reference>
<evidence type="ECO:0000313" key="6">
    <source>
        <dbReference type="EMBL" id="KAG0659406.1"/>
    </source>
</evidence>
<evidence type="ECO:0000256" key="2">
    <source>
        <dbReference type="ARBA" id="ARBA00022490"/>
    </source>
</evidence>
<gene>
    <name evidence="6" type="ORF">C6P46_005183</name>
</gene>
<dbReference type="Proteomes" id="UP000777482">
    <property type="component" value="Unassembled WGS sequence"/>
</dbReference>
<feature type="compositionally biased region" description="Low complexity" evidence="4">
    <location>
        <begin position="338"/>
        <end position="351"/>
    </location>
</feature>
<feature type="compositionally biased region" description="Low complexity" evidence="4">
    <location>
        <begin position="504"/>
        <end position="519"/>
    </location>
</feature>
<evidence type="ECO:0000259" key="5">
    <source>
        <dbReference type="PROSITE" id="PS51460"/>
    </source>
</evidence>
<dbReference type="InterPro" id="IPR036534">
    <property type="entry name" value="GAR_dom_sf"/>
</dbReference>
<accession>A0A9P6W193</accession>
<keyword evidence="7" id="KW-1185">Reference proteome</keyword>
<protein>
    <recommendedName>
        <fullName evidence="5">GAR domain-containing protein</fullName>
    </recommendedName>
</protein>
<feature type="compositionally biased region" description="Low complexity" evidence="4">
    <location>
        <begin position="671"/>
        <end position="682"/>
    </location>
</feature>
<comment type="caution">
    <text evidence="6">The sequence shown here is derived from an EMBL/GenBank/DDBJ whole genome shotgun (WGS) entry which is preliminary data.</text>
</comment>
<keyword evidence="2" id="KW-0963">Cytoplasm</keyword>
<dbReference type="AlphaFoldDB" id="A0A9P6W193"/>
<proteinExistence type="predicted"/>
<feature type="compositionally biased region" description="Polar residues" evidence="4">
    <location>
        <begin position="608"/>
        <end position="619"/>
    </location>
</feature>
<comment type="subcellular location">
    <subcellularLocation>
        <location evidence="1">Cytoplasm</location>
        <location evidence="1">Cytoskeleton</location>
    </subcellularLocation>
</comment>
<evidence type="ECO:0000256" key="3">
    <source>
        <dbReference type="ARBA" id="ARBA00023212"/>
    </source>
</evidence>
<dbReference type="SUPFAM" id="SSF143575">
    <property type="entry name" value="GAS2 domain-like"/>
    <property type="match status" value="1"/>
</dbReference>
<feature type="region of interest" description="Disordered" evidence="4">
    <location>
        <begin position="1"/>
        <end position="68"/>
    </location>
</feature>
<name>A0A9P6W193_RHOMI</name>
<dbReference type="InterPro" id="IPR003108">
    <property type="entry name" value="GAR_dom"/>
</dbReference>
<dbReference type="GO" id="GO:0030473">
    <property type="term" value="P:nuclear migration along microtubule"/>
    <property type="evidence" value="ECO:0007669"/>
    <property type="project" value="TreeGrafter"/>
</dbReference>
<feature type="compositionally biased region" description="Low complexity" evidence="4">
    <location>
        <begin position="569"/>
        <end position="580"/>
    </location>
</feature>
<feature type="compositionally biased region" description="Polar residues" evidence="4">
    <location>
        <begin position="378"/>
        <end position="400"/>
    </location>
</feature>
<dbReference type="PANTHER" id="PTHR37271:SF1">
    <property type="entry name" value="KARYOGAMY PROTEIN KAR9"/>
    <property type="match status" value="1"/>
</dbReference>
<feature type="compositionally biased region" description="Polar residues" evidence="4">
    <location>
        <begin position="459"/>
        <end position="470"/>
    </location>
</feature>
<dbReference type="GO" id="GO:0005816">
    <property type="term" value="C:spindle pole body"/>
    <property type="evidence" value="ECO:0007669"/>
    <property type="project" value="TreeGrafter"/>
</dbReference>
<organism evidence="6 7">
    <name type="scientific">Rhodotorula mucilaginosa</name>
    <name type="common">Yeast</name>
    <name type="synonym">Rhodotorula rubra</name>
    <dbReference type="NCBI Taxonomy" id="5537"/>
    <lineage>
        <taxon>Eukaryota</taxon>
        <taxon>Fungi</taxon>
        <taxon>Dikarya</taxon>
        <taxon>Basidiomycota</taxon>
        <taxon>Pucciniomycotina</taxon>
        <taxon>Microbotryomycetes</taxon>
        <taxon>Sporidiobolales</taxon>
        <taxon>Sporidiobolaceae</taxon>
        <taxon>Rhodotorula</taxon>
    </lineage>
</organism>
<dbReference type="EMBL" id="PUHQ01000054">
    <property type="protein sequence ID" value="KAG0659406.1"/>
    <property type="molecule type" value="Genomic_DNA"/>
</dbReference>
<feature type="compositionally biased region" description="Polar residues" evidence="4">
    <location>
        <begin position="525"/>
        <end position="546"/>
    </location>
</feature>
<feature type="compositionally biased region" description="Polar residues" evidence="4">
    <location>
        <begin position="627"/>
        <end position="639"/>
    </location>
</feature>
<dbReference type="GO" id="GO:0008017">
    <property type="term" value="F:microtubule binding"/>
    <property type="evidence" value="ECO:0007669"/>
    <property type="project" value="InterPro"/>
</dbReference>
<dbReference type="GO" id="GO:0005938">
    <property type="term" value="C:cell cortex"/>
    <property type="evidence" value="ECO:0007669"/>
    <property type="project" value="TreeGrafter"/>
</dbReference>
<evidence type="ECO:0000256" key="1">
    <source>
        <dbReference type="ARBA" id="ARBA00004245"/>
    </source>
</evidence>
<keyword evidence="3" id="KW-0206">Cytoskeleton</keyword>
<feature type="domain" description="GAR" evidence="5">
    <location>
        <begin position="743"/>
        <end position="844"/>
    </location>
</feature>
<feature type="compositionally biased region" description="Low complexity" evidence="4">
    <location>
        <begin position="20"/>
        <end position="33"/>
    </location>
</feature>
<dbReference type="GO" id="GO:0051293">
    <property type="term" value="P:establishment of spindle localization"/>
    <property type="evidence" value="ECO:0007669"/>
    <property type="project" value="TreeGrafter"/>
</dbReference>
<dbReference type="InterPro" id="IPR013889">
    <property type="entry name" value="Karyogamy_KAR9"/>
</dbReference>
<dbReference type="Pfam" id="PF08580">
    <property type="entry name" value="KAR9"/>
    <property type="match status" value="1"/>
</dbReference>
<dbReference type="PROSITE" id="PS51460">
    <property type="entry name" value="GAR"/>
    <property type="match status" value="1"/>
</dbReference>
<evidence type="ECO:0000256" key="4">
    <source>
        <dbReference type="SAM" id="MobiDB-lite"/>
    </source>
</evidence>